<organism evidence="2 3">
    <name type="scientific">Tolypocladium paradoxum</name>
    <dbReference type="NCBI Taxonomy" id="94208"/>
    <lineage>
        <taxon>Eukaryota</taxon>
        <taxon>Fungi</taxon>
        <taxon>Dikarya</taxon>
        <taxon>Ascomycota</taxon>
        <taxon>Pezizomycotina</taxon>
        <taxon>Sordariomycetes</taxon>
        <taxon>Hypocreomycetidae</taxon>
        <taxon>Hypocreales</taxon>
        <taxon>Ophiocordycipitaceae</taxon>
        <taxon>Tolypocladium</taxon>
    </lineage>
</organism>
<feature type="compositionally biased region" description="Low complexity" evidence="1">
    <location>
        <begin position="15"/>
        <end position="30"/>
    </location>
</feature>
<reference evidence="2 3" key="1">
    <citation type="submission" date="2018-01" db="EMBL/GenBank/DDBJ databases">
        <title>Harnessing the power of phylogenomics to disentangle the directionality and signatures of interkingdom host jumping in the parasitic fungal genus Tolypocladium.</title>
        <authorList>
            <person name="Quandt C.A."/>
            <person name="Patterson W."/>
            <person name="Spatafora J.W."/>
        </authorList>
    </citation>
    <scope>NUCLEOTIDE SEQUENCE [LARGE SCALE GENOMIC DNA]</scope>
    <source>
        <strain evidence="2 3">NRBC 100945</strain>
    </source>
</reference>
<keyword evidence="3" id="KW-1185">Reference proteome</keyword>
<name>A0A2S4KZU5_9HYPO</name>
<feature type="non-terminal residue" evidence="2">
    <location>
        <position position="1"/>
    </location>
</feature>
<dbReference type="AlphaFoldDB" id="A0A2S4KZU5"/>
<dbReference type="EMBL" id="PKSG01000419">
    <property type="protein sequence ID" value="POR35704.1"/>
    <property type="molecule type" value="Genomic_DNA"/>
</dbReference>
<dbReference type="Proteomes" id="UP000237481">
    <property type="component" value="Unassembled WGS sequence"/>
</dbReference>
<protein>
    <submittedName>
        <fullName evidence="2">Uncharacterized protein</fullName>
    </submittedName>
</protein>
<evidence type="ECO:0000313" key="3">
    <source>
        <dbReference type="Proteomes" id="UP000237481"/>
    </source>
</evidence>
<sequence>LRCPCRRSGLEPRRGVGQAAGQPGQPVHPQNGQADEVNQRTARGEETTTRLYQAPTSLNLQLKLCTPALLYPTHTSCPGPRSPSAPLAQDRTSKKALDCNLYLPDIDFGPTYPTHIILRRRFWPRRPWYPGRLLITYSVRTPAPIAELPRSSCGAAAATAASSFAPHPALRPFAHSTNTTSLLVILELLLRYTPRAYHLGAQRAHDLARQPSVSNPCCIFNRD</sequence>
<evidence type="ECO:0000256" key="1">
    <source>
        <dbReference type="SAM" id="MobiDB-lite"/>
    </source>
</evidence>
<feature type="region of interest" description="Disordered" evidence="1">
    <location>
        <begin position="1"/>
        <end position="46"/>
    </location>
</feature>
<accession>A0A2S4KZU5</accession>
<proteinExistence type="predicted"/>
<evidence type="ECO:0000313" key="2">
    <source>
        <dbReference type="EMBL" id="POR35704.1"/>
    </source>
</evidence>
<comment type="caution">
    <text evidence="2">The sequence shown here is derived from an EMBL/GenBank/DDBJ whole genome shotgun (WGS) entry which is preliminary data.</text>
</comment>
<gene>
    <name evidence="2" type="ORF">TPAR_04109</name>
</gene>